<dbReference type="Gene3D" id="3.40.50.2000">
    <property type="entry name" value="Glycogen Phosphorylase B"/>
    <property type="match status" value="2"/>
</dbReference>
<evidence type="ECO:0000313" key="3">
    <source>
        <dbReference type="EMBL" id="PVW14586.1"/>
    </source>
</evidence>
<dbReference type="Pfam" id="PF00534">
    <property type="entry name" value="Glycos_transf_1"/>
    <property type="match status" value="1"/>
</dbReference>
<dbReference type="PANTHER" id="PTHR46401:SF2">
    <property type="entry name" value="GLYCOSYLTRANSFERASE WBBK-RELATED"/>
    <property type="match status" value="1"/>
</dbReference>
<comment type="caution">
    <text evidence="3">The sequence shown here is derived from an EMBL/GenBank/DDBJ whole genome shotgun (WGS) entry which is preliminary data.</text>
</comment>
<evidence type="ECO:0000313" key="4">
    <source>
        <dbReference type="Proteomes" id="UP000245962"/>
    </source>
</evidence>
<dbReference type="SUPFAM" id="SSF53756">
    <property type="entry name" value="UDP-Glycosyltransferase/glycogen phosphorylase"/>
    <property type="match status" value="1"/>
</dbReference>
<dbReference type="OrthoDB" id="9801609at2"/>
<dbReference type="CDD" id="cd03809">
    <property type="entry name" value="GT4_MtfB-like"/>
    <property type="match status" value="1"/>
</dbReference>
<keyword evidence="1" id="KW-0808">Transferase</keyword>
<dbReference type="Proteomes" id="UP000245962">
    <property type="component" value="Unassembled WGS sequence"/>
</dbReference>
<accession>A0A2U0I0F7</accession>
<proteinExistence type="predicted"/>
<dbReference type="EMBL" id="QEHR01000005">
    <property type="protein sequence ID" value="PVW14586.1"/>
    <property type="molecule type" value="Genomic_DNA"/>
</dbReference>
<dbReference type="AlphaFoldDB" id="A0A2U0I0F7"/>
<dbReference type="GO" id="GO:0016757">
    <property type="term" value="F:glycosyltransferase activity"/>
    <property type="evidence" value="ECO:0007669"/>
    <property type="project" value="InterPro"/>
</dbReference>
<gene>
    <name evidence="3" type="ORF">DDV96_08630</name>
</gene>
<keyword evidence="4" id="KW-1185">Reference proteome</keyword>
<protein>
    <recommendedName>
        <fullName evidence="2">Glycosyl transferase family 1 domain-containing protein</fullName>
    </recommendedName>
</protein>
<organism evidence="3 4">
    <name type="scientific">Marixanthomonas spongiae</name>
    <dbReference type="NCBI Taxonomy" id="2174845"/>
    <lineage>
        <taxon>Bacteria</taxon>
        <taxon>Pseudomonadati</taxon>
        <taxon>Bacteroidota</taxon>
        <taxon>Flavobacteriia</taxon>
        <taxon>Flavobacteriales</taxon>
        <taxon>Flavobacteriaceae</taxon>
        <taxon>Marixanthomonas</taxon>
    </lineage>
</organism>
<name>A0A2U0I0F7_9FLAO</name>
<sequence length="353" mass="40705">MTSQKSVFIDFHYLKNLNKGFGQFSLHLGKKMAQQPLDGLDLTYYAPLKFKNRFGKKINHKTSFDFHRYFSFKKEYDVWHSVTHLSKVEPHKSNNSKLLFTIHDALFTLFDRPHHQIKDRVESLQSKINKASGLVYISEFTKKNIQEKFDVPEHVKQYVIYNGNPCEGLEKVNSDMYNFPYLLTVGEFRGYKNQESLIPMLRFLDPEIKLICVGRCSKKQQEKIEALGKKHQVSDRIIIKGTVSEKEKIILYSNATALVHPSLAEGFGLPVVEAMTFGVPVIISNKTSLPEVGGNAASYWDHYDAEYMAKIVQKTLKDFESNPEKKSLELKAQAATFSWEKAAKQYLDVYRNL</sequence>
<dbReference type="PANTHER" id="PTHR46401">
    <property type="entry name" value="GLYCOSYLTRANSFERASE WBBK-RELATED"/>
    <property type="match status" value="1"/>
</dbReference>
<evidence type="ECO:0000256" key="1">
    <source>
        <dbReference type="ARBA" id="ARBA00022679"/>
    </source>
</evidence>
<reference evidence="3 4" key="1">
    <citation type="submission" date="2018-04" db="EMBL/GenBank/DDBJ databases">
        <title>Marixanthomonas spongiae HN-E44 sp. nov., isolated from a marine sponge.</title>
        <authorList>
            <person name="Luo L."/>
            <person name="Zhuang L."/>
        </authorList>
    </citation>
    <scope>NUCLEOTIDE SEQUENCE [LARGE SCALE GENOMIC DNA]</scope>
    <source>
        <strain evidence="3 4">HN-E44</strain>
    </source>
</reference>
<evidence type="ECO:0000259" key="2">
    <source>
        <dbReference type="Pfam" id="PF00534"/>
    </source>
</evidence>
<dbReference type="InterPro" id="IPR001296">
    <property type="entry name" value="Glyco_trans_1"/>
</dbReference>
<feature type="domain" description="Glycosyl transferase family 1" evidence="2">
    <location>
        <begin position="180"/>
        <end position="319"/>
    </location>
</feature>
<dbReference type="RefSeq" id="WP_116694358.1">
    <property type="nucleotide sequence ID" value="NZ_QEHR01000005.1"/>
</dbReference>